<dbReference type="Proteomes" id="UP001174691">
    <property type="component" value="Unassembled WGS sequence"/>
</dbReference>
<feature type="compositionally biased region" description="Low complexity" evidence="1">
    <location>
        <begin position="73"/>
        <end position="86"/>
    </location>
</feature>
<evidence type="ECO:0000313" key="3">
    <source>
        <dbReference type="Proteomes" id="UP001174691"/>
    </source>
</evidence>
<feature type="compositionally biased region" description="Low complexity" evidence="1">
    <location>
        <begin position="1"/>
        <end position="17"/>
    </location>
</feature>
<feature type="region of interest" description="Disordered" evidence="1">
    <location>
        <begin position="266"/>
        <end position="344"/>
    </location>
</feature>
<dbReference type="EMBL" id="JANBVN010000247">
    <property type="protein sequence ID" value="KAJ9131041.1"/>
    <property type="molecule type" value="Genomic_DNA"/>
</dbReference>
<accession>A0AA38R916</accession>
<feature type="region of interest" description="Disordered" evidence="1">
    <location>
        <begin position="1"/>
        <end position="27"/>
    </location>
</feature>
<gene>
    <name evidence="2" type="ORF">NKR19_g9658</name>
</gene>
<feature type="region of interest" description="Disordered" evidence="1">
    <location>
        <begin position="115"/>
        <end position="182"/>
    </location>
</feature>
<sequence>MPSPSTSRTCRSRAPSPESQQSASGDLLTKVATGVLAYSINHYLTRQLSSSRPKPSPSDKPPEEMPSKRSSSRSDQSRAFGFGSSSSRRDDPTHELISHLLRGAAALAARHWIKNRKKKKDKDQSNSKSKPRTQVPRPNSTRAPSGRDDFYAGPVPDRPPRGHHRRHRPHRHRPNSRYPPVHYPPVPRSELAVALDALSEELGRTTRTIRRLAGRRRPHRHRDGRCDVYEGLRESAGRLEGALDRVRAVGNNIRNLEEVPIRYTGGGGREVGGGLGEKREGSWVRRRSVPDGRSGTYVRTRPAGNGGVSEVGSREVPREQGQGEERKVRVESEEDRGRKRTRSR</sequence>
<feature type="compositionally biased region" description="Basic and acidic residues" evidence="1">
    <location>
        <begin position="87"/>
        <end position="96"/>
    </location>
</feature>
<evidence type="ECO:0000256" key="1">
    <source>
        <dbReference type="SAM" id="MobiDB-lite"/>
    </source>
</evidence>
<feature type="compositionally biased region" description="Basic residues" evidence="1">
    <location>
        <begin position="161"/>
        <end position="175"/>
    </location>
</feature>
<name>A0AA38R916_9PEZI</name>
<proteinExistence type="predicted"/>
<feature type="compositionally biased region" description="Gly residues" evidence="1">
    <location>
        <begin position="266"/>
        <end position="275"/>
    </location>
</feature>
<organism evidence="2 3">
    <name type="scientific">Coniochaeta hoffmannii</name>
    <dbReference type="NCBI Taxonomy" id="91930"/>
    <lineage>
        <taxon>Eukaryota</taxon>
        <taxon>Fungi</taxon>
        <taxon>Dikarya</taxon>
        <taxon>Ascomycota</taxon>
        <taxon>Pezizomycotina</taxon>
        <taxon>Sordariomycetes</taxon>
        <taxon>Sordariomycetidae</taxon>
        <taxon>Coniochaetales</taxon>
        <taxon>Coniochaetaceae</taxon>
        <taxon>Coniochaeta</taxon>
    </lineage>
</organism>
<dbReference type="AlphaFoldDB" id="A0AA38R916"/>
<reference evidence="2" key="1">
    <citation type="submission" date="2022-07" db="EMBL/GenBank/DDBJ databases">
        <title>Fungi with potential for degradation of polypropylene.</title>
        <authorList>
            <person name="Gostincar C."/>
        </authorList>
    </citation>
    <scope>NUCLEOTIDE SEQUENCE</scope>
    <source>
        <strain evidence="2">EXF-13287</strain>
    </source>
</reference>
<keyword evidence="3" id="KW-1185">Reference proteome</keyword>
<evidence type="ECO:0000313" key="2">
    <source>
        <dbReference type="EMBL" id="KAJ9131041.1"/>
    </source>
</evidence>
<protein>
    <submittedName>
        <fullName evidence="2">Uncharacterized protein</fullName>
    </submittedName>
</protein>
<comment type="caution">
    <text evidence="2">The sequence shown here is derived from an EMBL/GenBank/DDBJ whole genome shotgun (WGS) entry which is preliminary data.</text>
</comment>
<feature type="compositionally biased region" description="Basic and acidic residues" evidence="1">
    <location>
        <begin position="312"/>
        <end position="337"/>
    </location>
</feature>
<feature type="region of interest" description="Disordered" evidence="1">
    <location>
        <begin position="44"/>
        <end position="96"/>
    </location>
</feature>